<evidence type="ECO:0000313" key="2">
    <source>
        <dbReference type="EMBL" id="BBC29025.1"/>
    </source>
</evidence>
<feature type="compositionally biased region" description="Polar residues" evidence="1">
    <location>
        <begin position="107"/>
        <end position="116"/>
    </location>
</feature>
<feature type="region of interest" description="Disordered" evidence="1">
    <location>
        <begin position="96"/>
        <end position="116"/>
    </location>
</feature>
<reference evidence="2 3" key="2">
    <citation type="journal article" date="2023" name="ChemBioChem">
        <title>Acyltransferase Domain Exchange between Two Independent Type I Polyketide Synthases in the Same Producer Strain of Macrolide Antibiotics.</title>
        <authorList>
            <person name="Kudo F."/>
            <person name="Kishikawa K."/>
            <person name="Tsuboi K."/>
            <person name="Kido T."/>
            <person name="Usui T."/>
            <person name="Hashimoto J."/>
            <person name="Shin-Ya K."/>
            <person name="Miyanaga A."/>
            <person name="Eguchi T."/>
        </authorList>
    </citation>
    <scope>NUCLEOTIDE SEQUENCE [LARGE SCALE GENOMIC DNA]</scope>
    <source>
        <strain evidence="2 3">A-8890</strain>
    </source>
</reference>
<organism evidence="2 3">
    <name type="scientific">Streptomyces graminofaciens</name>
    <dbReference type="NCBI Taxonomy" id="68212"/>
    <lineage>
        <taxon>Bacteria</taxon>
        <taxon>Bacillati</taxon>
        <taxon>Actinomycetota</taxon>
        <taxon>Actinomycetes</taxon>
        <taxon>Kitasatosporales</taxon>
        <taxon>Streptomycetaceae</taxon>
        <taxon>Streptomyces</taxon>
    </lineage>
</organism>
<reference evidence="2 3" key="1">
    <citation type="journal article" date="2010" name="ChemBioChem">
        <title>Cloning and characterization of the biosynthetic gene cluster of 16-membered macrolide antibiotic FD-891: involvement of a dual functional cytochrome P450 monooxygenase catalyzing epoxidation and hydroxylation.</title>
        <authorList>
            <person name="Kudo F."/>
            <person name="Motegi A."/>
            <person name="Mizoue K."/>
            <person name="Eguchi T."/>
        </authorList>
    </citation>
    <scope>NUCLEOTIDE SEQUENCE [LARGE SCALE GENOMIC DNA]</scope>
    <source>
        <strain evidence="2 3">A-8890</strain>
    </source>
</reference>
<name>A0ABN5V7X2_9ACTN</name>
<dbReference type="Proteomes" id="UP001321542">
    <property type="component" value="Chromosome"/>
</dbReference>
<keyword evidence="3" id="KW-1185">Reference proteome</keyword>
<evidence type="ECO:0000313" key="3">
    <source>
        <dbReference type="Proteomes" id="UP001321542"/>
    </source>
</evidence>
<proteinExistence type="predicted"/>
<dbReference type="RefSeq" id="WP_286246990.1">
    <property type="nucleotide sequence ID" value="NZ_AP018448.1"/>
</dbReference>
<evidence type="ECO:0000256" key="1">
    <source>
        <dbReference type="SAM" id="MobiDB-lite"/>
    </source>
</evidence>
<gene>
    <name evidence="2" type="ORF">SGFS_003160</name>
</gene>
<dbReference type="EMBL" id="AP018448">
    <property type="protein sequence ID" value="BBC29025.1"/>
    <property type="molecule type" value="Genomic_DNA"/>
</dbReference>
<sequence>MRLTIIRVIREHLRMPQTSAGLNPSWSEYNFDFTGATFGGGDLTYSRFNGTVSFARAVFSSGEVSFLEAVFSGGQVDLQRVLSWAKPPTFDPEVLENPPERLHLPFPTTSTPNRHL</sequence>
<dbReference type="InterPro" id="IPR001646">
    <property type="entry name" value="5peptide_repeat"/>
</dbReference>
<dbReference type="Pfam" id="PF13576">
    <property type="entry name" value="Pentapeptide_3"/>
    <property type="match status" value="1"/>
</dbReference>
<accession>A0ABN5V7X2</accession>
<protein>
    <submittedName>
        <fullName evidence="2">Uncharacterized protein</fullName>
    </submittedName>
</protein>